<comment type="caution">
    <text evidence="4">The sequence shown here is derived from an EMBL/GenBank/DDBJ whole genome shotgun (WGS) entry which is preliminary data.</text>
</comment>
<dbReference type="Gene3D" id="3.60.15.10">
    <property type="entry name" value="Ribonuclease Z/Hydroxyacylglutathione hydrolase-like"/>
    <property type="match status" value="1"/>
</dbReference>
<name>A0AAV6U6A2_9ARAC</name>
<dbReference type="GO" id="GO:0003684">
    <property type="term" value="F:damaged DNA binding"/>
    <property type="evidence" value="ECO:0007669"/>
    <property type="project" value="TreeGrafter"/>
</dbReference>
<reference evidence="4 5" key="1">
    <citation type="journal article" date="2022" name="Nat. Ecol. Evol.">
        <title>A masculinizing supergene underlies an exaggerated male reproductive morph in a spider.</title>
        <authorList>
            <person name="Hendrickx F."/>
            <person name="De Corte Z."/>
            <person name="Sonet G."/>
            <person name="Van Belleghem S.M."/>
            <person name="Kostlbacher S."/>
            <person name="Vangestel C."/>
        </authorList>
    </citation>
    <scope>NUCLEOTIDE SEQUENCE [LARGE SCALE GENOMIC DNA]</scope>
    <source>
        <strain evidence="4">W744_W776</strain>
    </source>
</reference>
<dbReference type="GO" id="GO:0035312">
    <property type="term" value="F:5'-3' DNA exonuclease activity"/>
    <property type="evidence" value="ECO:0007669"/>
    <property type="project" value="TreeGrafter"/>
</dbReference>
<dbReference type="InterPro" id="IPR036866">
    <property type="entry name" value="RibonucZ/Hydroxyglut_hydro"/>
</dbReference>
<evidence type="ECO:0000256" key="1">
    <source>
        <dbReference type="ARBA" id="ARBA00022722"/>
    </source>
</evidence>
<organism evidence="4 5">
    <name type="scientific">Oedothorax gibbosus</name>
    <dbReference type="NCBI Taxonomy" id="931172"/>
    <lineage>
        <taxon>Eukaryota</taxon>
        <taxon>Metazoa</taxon>
        <taxon>Ecdysozoa</taxon>
        <taxon>Arthropoda</taxon>
        <taxon>Chelicerata</taxon>
        <taxon>Arachnida</taxon>
        <taxon>Araneae</taxon>
        <taxon>Araneomorphae</taxon>
        <taxon>Entelegynae</taxon>
        <taxon>Araneoidea</taxon>
        <taxon>Linyphiidae</taxon>
        <taxon>Erigoninae</taxon>
        <taxon>Oedothorax</taxon>
    </lineage>
</organism>
<sequence>MSTFDGVIKEYPLISIDNFLEKSSNFQSTVFFLSHCHEDHMRGLAKDKFFDLLVSRGFSRLYVSDVSEHLLKNDEKYCHLSKYLVSLPLEHPTILDIYDEGGTVCSRIVVTLLTAGHCPGSVMFLLEGENGRVLYTGDFRIPIGGSARMPDLHDKNGRLKPIDSLYIDTTFCTEDYLYIPTREECLKEILKIVENWLSKGPDHIVRFVCPAKYAYEFVFVEIFKQLGEKAHVMIYNMQLSIIKYTESQLLISYQFIETTFLSH</sequence>
<dbReference type="Proteomes" id="UP000827092">
    <property type="component" value="Unassembled WGS sequence"/>
</dbReference>
<evidence type="ECO:0000256" key="3">
    <source>
        <dbReference type="ARBA" id="ARBA00022839"/>
    </source>
</evidence>
<gene>
    <name evidence="4" type="ORF">JTE90_003640</name>
</gene>
<dbReference type="Gene3D" id="3.40.50.12650">
    <property type="match status" value="1"/>
</dbReference>
<dbReference type="EMBL" id="JAFNEN010000629">
    <property type="protein sequence ID" value="KAG8179383.1"/>
    <property type="molecule type" value="Genomic_DNA"/>
</dbReference>
<dbReference type="PANTHER" id="PTHR23240">
    <property type="entry name" value="DNA CROSS-LINK REPAIR PROTEIN PSO2/SNM1-RELATED"/>
    <property type="match status" value="1"/>
</dbReference>
<accession>A0AAV6U6A2</accession>
<evidence type="ECO:0000313" key="4">
    <source>
        <dbReference type="EMBL" id="KAG8179383.1"/>
    </source>
</evidence>
<dbReference type="AlphaFoldDB" id="A0AAV6U6A2"/>
<dbReference type="GO" id="GO:0036297">
    <property type="term" value="P:interstrand cross-link repair"/>
    <property type="evidence" value="ECO:0007669"/>
    <property type="project" value="TreeGrafter"/>
</dbReference>
<keyword evidence="2" id="KW-0378">Hydrolase</keyword>
<keyword evidence="3" id="KW-0269">Exonuclease</keyword>
<proteinExistence type="predicted"/>
<evidence type="ECO:0000313" key="5">
    <source>
        <dbReference type="Proteomes" id="UP000827092"/>
    </source>
</evidence>
<keyword evidence="1" id="KW-0540">Nuclease</keyword>
<dbReference type="GO" id="GO:0006303">
    <property type="term" value="P:double-strand break repair via nonhomologous end joining"/>
    <property type="evidence" value="ECO:0007669"/>
    <property type="project" value="TreeGrafter"/>
</dbReference>
<keyword evidence="5" id="KW-1185">Reference proteome</keyword>
<evidence type="ECO:0000256" key="2">
    <source>
        <dbReference type="ARBA" id="ARBA00022801"/>
    </source>
</evidence>
<dbReference type="PANTHER" id="PTHR23240:SF8">
    <property type="entry name" value="PROTEIN ARTEMIS"/>
    <property type="match status" value="1"/>
</dbReference>
<dbReference type="SUPFAM" id="SSF56281">
    <property type="entry name" value="Metallo-hydrolase/oxidoreductase"/>
    <property type="match status" value="1"/>
</dbReference>
<protein>
    <submittedName>
        <fullName evidence="4">Uncharacterized protein</fullName>
    </submittedName>
</protein>
<dbReference type="GO" id="GO:0000723">
    <property type="term" value="P:telomere maintenance"/>
    <property type="evidence" value="ECO:0007669"/>
    <property type="project" value="TreeGrafter"/>
</dbReference>